<proteinExistence type="inferred from homology"/>
<reference evidence="10" key="1">
    <citation type="journal article" date="2018" name="Nat. Microbiol.">
        <title>Leveraging single-cell genomics to expand the fungal tree of life.</title>
        <authorList>
            <person name="Ahrendt S.R."/>
            <person name="Quandt C.A."/>
            <person name="Ciobanu D."/>
            <person name="Clum A."/>
            <person name="Salamov A."/>
            <person name="Andreopoulos B."/>
            <person name="Cheng J.F."/>
            <person name="Woyke T."/>
            <person name="Pelin A."/>
            <person name="Henrissat B."/>
            <person name="Reynolds N.K."/>
            <person name="Benny G.L."/>
            <person name="Smith M.E."/>
            <person name="James T.Y."/>
            <person name="Grigoriev I.V."/>
        </authorList>
    </citation>
    <scope>NUCLEOTIDE SEQUENCE [LARGE SCALE GENOMIC DNA]</scope>
    <source>
        <strain evidence="10">ATCC 52028</strain>
    </source>
</reference>
<feature type="region of interest" description="Disordered" evidence="8">
    <location>
        <begin position="74"/>
        <end position="97"/>
    </location>
</feature>
<dbReference type="GO" id="GO:0005049">
    <property type="term" value="F:nuclear export signal receptor activity"/>
    <property type="evidence" value="ECO:0007669"/>
    <property type="project" value="InterPro"/>
</dbReference>
<dbReference type="GO" id="GO:0006611">
    <property type="term" value="P:protein export from nucleus"/>
    <property type="evidence" value="ECO:0007669"/>
    <property type="project" value="InterPro"/>
</dbReference>
<dbReference type="GO" id="GO:0005634">
    <property type="term" value="C:nucleus"/>
    <property type="evidence" value="ECO:0007669"/>
    <property type="project" value="UniProtKB-SubCell"/>
</dbReference>
<evidence type="ECO:0000313" key="9">
    <source>
        <dbReference type="EMBL" id="RKP02094.1"/>
    </source>
</evidence>
<evidence type="ECO:0000256" key="1">
    <source>
        <dbReference type="ARBA" id="ARBA00004123"/>
    </source>
</evidence>
<feature type="compositionally biased region" description="Low complexity" evidence="8">
    <location>
        <begin position="250"/>
        <end position="272"/>
    </location>
</feature>
<evidence type="ECO:0000256" key="4">
    <source>
        <dbReference type="ARBA" id="ARBA00022448"/>
    </source>
</evidence>
<feature type="compositionally biased region" description="Low complexity" evidence="8">
    <location>
        <begin position="74"/>
        <end position="90"/>
    </location>
</feature>
<accession>A0A4P9X9R6</accession>
<comment type="subcellular location">
    <subcellularLocation>
        <location evidence="2">Cytoplasm</location>
    </subcellularLocation>
    <subcellularLocation>
        <location evidence="1">Nucleus</location>
    </subcellularLocation>
</comment>
<feature type="region of interest" description="Disordered" evidence="8">
    <location>
        <begin position="505"/>
        <end position="538"/>
    </location>
</feature>
<dbReference type="EMBL" id="ML014152">
    <property type="protein sequence ID" value="RKP02094.1"/>
    <property type="molecule type" value="Genomic_DNA"/>
</dbReference>
<evidence type="ECO:0000256" key="7">
    <source>
        <dbReference type="ARBA" id="ARBA00023242"/>
    </source>
</evidence>
<evidence type="ECO:0000256" key="6">
    <source>
        <dbReference type="ARBA" id="ARBA00022927"/>
    </source>
</evidence>
<name>A0A4P9X9R6_9FUNG</name>
<keyword evidence="5" id="KW-0963">Cytoplasm</keyword>
<dbReference type="PANTHER" id="PTHR21452:SF4">
    <property type="entry name" value="EXPORTIN-6"/>
    <property type="match status" value="1"/>
</dbReference>
<dbReference type="STRING" id="1555241.A0A4P9X9R6"/>
<gene>
    <name evidence="9" type="ORF">CXG81DRAFT_25250</name>
</gene>
<keyword evidence="6" id="KW-0653">Protein transport</keyword>
<evidence type="ECO:0000256" key="2">
    <source>
        <dbReference type="ARBA" id="ARBA00004496"/>
    </source>
</evidence>
<keyword evidence="7" id="KW-0539">Nucleus</keyword>
<keyword evidence="10" id="KW-1185">Reference proteome</keyword>
<dbReference type="InterPro" id="IPR016024">
    <property type="entry name" value="ARM-type_fold"/>
</dbReference>
<dbReference type="OrthoDB" id="10261013at2759"/>
<feature type="compositionally biased region" description="Acidic residues" evidence="8">
    <location>
        <begin position="527"/>
        <end position="538"/>
    </location>
</feature>
<keyword evidence="4" id="KW-0813">Transport</keyword>
<organism evidence="9 10">
    <name type="scientific">Caulochytrium protostelioides</name>
    <dbReference type="NCBI Taxonomy" id="1555241"/>
    <lineage>
        <taxon>Eukaryota</taxon>
        <taxon>Fungi</taxon>
        <taxon>Fungi incertae sedis</taxon>
        <taxon>Chytridiomycota</taxon>
        <taxon>Chytridiomycota incertae sedis</taxon>
        <taxon>Chytridiomycetes</taxon>
        <taxon>Caulochytriales</taxon>
        <taxon>Caulochytriaceae</taxon>
        <taxon>Caulochytrium</taxon>
    </lineage>
</organism>
<dbReference type="Gene3D" id="1.25.10.10">
    <property type="entry name" value="Leucine-rich Repeat Variant"/>
    <property type="match status" value="2"/>
</dbReference>
<protein>
    <submittedName>
        <fullName evidence="9">Uncharacterized protein</fullName>
    </submittedName>
</protein>
<evidence type="ECO:0000256" key="8">
    <source>
        <dbReference type="SAM" id="MobiDB-lite"/>
    </source>
</evidence>
<evidence type="ECO:0000256" key="3">
    <source>
        <dbReference type="ARBA" id="ARBA00009466"/>
    </source>
</evidence>
<dbReference type="GO" id="GO:0005737">
    <property type="term" value="C:cytoplasm"/>
    <property type="evidence" value="ECO:0007669"/>
    <property type="project" value="UniProtKB-SubCell"/>
</dbReference>
<feature type="region of interest" description="Disordered" evidence="8">
    <location>
        <begin position="250"/>
        <end position="320"/>
    </location>
</feature>
<dbReference type="PANTHER" id="PTHR21452">
    <property type="entry name" value="EXPORTIN-6"/>
    <property type="match status" value="1"/>
</dbReference>
<sequence>MSADIQQLEGLLHAFFSSATPADRKRQINADLAKWKTQERSLEHATHVLAHACHAYRRQQEDAAGSALLAQLGGAHAAHSSPGSPASPASSPSPAPPSDTLQWFALTVYDEQFAAWPAPQKAAAFAFLWDVVAALGAGGSAMVVNKARHVLVRVVRSHGREAWDAHFARLREEARHRPLLGLRLLKATLEEFAAPRDGVLRADEQAALDQCLAAHADTSFALVEPALAAAWEAIAHAARSPPASAATAAAAASPVLRSPSPSHAGSASPHGPMTHSDTFAPASPVLSPNSATGPALGLSPDGSLASSPRHDAFPSDAVGGPRGSGLAARAAAGAVLDPATEARLYEALEITFQLCQTLPLAVLQQHAATVGRLADFGQLAGVRHAGRSFDLASLALSSLAEITGRRLVPDDTVAFVEWALARQLQVGTTYLADASRPQGRVLGSEGVVDHLLFQRKMLDAVRPMVAMHVARFAPSAMQDVLVFLYHLTAFSFRCFDPAGHFRRPISGDPDDALDGETADDGRNGHPDEEEDDEDDDDEATEVLVAALGVWEAAFSALENLQRDRHPQAAARIEAASPAALALAQMILDRVQLASTPPGGLLHAMLTTAAAVEPAAAAAAIEGGKPPPVVTRYTQFIATVMRLMAPIIDLYPLQVLEPLYTLTRRAAEPAARVLQTDGPGSARNPEIHRIEASCQDLQLCITLLGQSAPLFCKNGGAMLDDRAQWAPLRQQLQPALVLVECFLDIVEQHYGRHPSLVAEAFRCLTSFTHWMQLYGQAHGHAVSTARTTDAWPPFLTRVVAVALSSMNHAGAVGSAALQCLLSISATIRPNLMALPAFVDFLPSCHEFASGLSAEARSTFYHILTNLFLLPPHRPVTASEPVAPETVAALVGERKAIFSALNEPLMQIFVQAANGEVAATRALLLHAWAAMCRAVRDQSNAIKEVVLESLRPVLPGSVNEMQRVAGLPSASEPGAPAAEYWQALMAFQLQLAASLLRPLVRVAPDHPGHVLVAFEQILAQASASPSVGHHDVLQQYVVDYLIVLLDEGGAALPAIRWPLLRLVAGLGPPIAGPAPGRRSAAQEERHTQLAVRYTGLLERAIHVNWRWFSGDASHVRRLASHLQTTPGAAPDLQTAPAGGDGGTANAMPVAQREQVLLQLLGQLVGGLRQNVTPTYVAAVEALTALHTRVELFAHPAVQGSGTYATLVATVFATLTSKDRDFLREALLALWQTLVLVEGALGGNATFVRAGLPAILGAPETAAWPPAVRGHVEARLLAMQSPATCLENMEALIQQAGLWSRS</sequence>
<dbReference type="SUPFAM" id="SSF48371">
    <property type="entry name" value="ARM repeat"/>
    <property type="match status" value="1"/>
</dbReference>
<evidence type="ECO:0000256" key="5">
    <source>
        <dbReference type="ARBA" id="ARBA00022490"/>
    </source>
</evidence>
<dbReference type="Proteomes" id="UP000274922">
    <property type="component" value="Unassembled WGS sequence"/>
</dbReference>
<evidence type="ECO:0000313" key="10">
    <source>
        <dbReference type="Proteomes" id="UP000274922"/>
    </source>
</evidence>
<comment type="similarity">
    <text evidence="3">Belongs to the exportin family.</text>
</comment>
<feature type="compositionally biased region" description="Acidic residues" evidence="8">
    <location>
        <begin position="508"/>
        <end position="518"/>
    </location>
</feature>
<dbReference type="InterPro" id="IPR011989">
    <property type="entry name" value="ARM-like"/>
</dbReference>
<dbReference type="InterPro" id="IPR040016">
    <property type="entry name" value="XPO6"/>
</dbReference>